<protein>
    <recommendedName>
        <fullName evidence="1">RNase H type-1 domain-containing protein</fullName>
    </recommendedName>
</protein>
<reference evidence="2 3" key="3">
    <citation type="submission" date="2019-11" db="EMBL/GenBank/DDBJ databases">
        <title>A de novo genome assembly of a pear dwarfing rootstock.</title>
        <authorList>
            <person name="Wang F."/>
            <person name="Wang J."/>
            <person name="Li S."/>
            <person name="Zhang Y."/>
            <person name="Fang M."/>
            <person name="Ma L."/>
            <person name="Zhao Y."/>
            <person name="Jiang S."/>
        </authorList>
    </citation>
    <scope>NUCLEOTIDE SEQUENCE [LARGE SCALE GENOMIC DNA]</scope>
    <source>
        <strain evidence="2">S2</strain>
        <tissue evidence="2">Leaf</tissue>
    </source>
</reference>
<dbReference type="InterPro" id="IPR053151">
    <property type="entry name" value="RNase_H-like"/>
</dbReference>
<dbReference type="CDD" id="cd06222">
    <property type="entry name" value="RNase_H_like"/>
    <property type="match status" value="1"/>
</dbReference>
<dbReference type="InterPro" id="IPR002156">
    <property type="entry name" value="RNaseH_domain"/>
</dbReference>
<dbReference type="GO" id="GO:0003676">
    <property type="term" value="F:nucleic acid binding"/>
    <property type="evidence" value="ECO:0007669"/>
    <property type="project" value="InterPro"/>
</dbReference>
<proteinExistence type="predicted"/>
<accession>A0A5N5HWS9</accession>
<dbReference type="GO" id="GO:0004523">
    <property type="term" value="F:RNA-DNA hybrid ribonuclease activity"/>
    <property type="evidence" value="ECO:0007669"/>
    <property type="project" value="InterPro"/>
</dbReference>
<name>A0A5N5HWS9_9ROSA</name>
<comment type="caution">
    <text evidence="2">The sequence shown here is derived from an EMBL/GenBank/DDBJ whole genome shotgun (WGS) entry which is preliminary data.</text>
</comment>
<reference evidence="3" key="2">
    <citation type="submission" date="2019-10" db="EMBL/GenBank/DDBJ databases">
        <title>A de novo genome assembly of a pear dwarfing rootstock.</title>
        <authorList>
            <person name="Wang F."/>
            <person name="Wang J."/>
            <person name="Li S."/>
            <person name="Zhang Y."/>
            <person name="Fang M."/>
            <person name="Ma L."/>
            <person name="Zhao Y."/>
            <person name="Jiang S."/>
        </authorList>
    </citation>
    <scope>NUCLEOTIDE SEQUENCE [LARGE SCALE GENOMIC DNA]</scope>
</reference>
<organism evidence="2 3">
    <name type="scientific">Pyrus ussuriensis x Pyrus communis</name>
    <dbReference type="NCBI Taxonomy" id="2448454"/>
    <lineage>
        <taxon>Eukaryota</taxon>
        <taxon>Viridiplantae</taxon>
        <taxon>Streptophyta</taxon>
        <taxon>Embryophyta</taxon>
        <taxon>Tracheophyta</taxon>
        <taxon>Spermatophyta</taxon>
        <taxon>Magnoliopsida</taxon>
        <taxon>eudicotyledons</taxon>
        <taxon>Gunneridae</taxon>
        <taxon>Pentapetalae</taxon>
        <taxon>rosids</taxon>
        <taxon>fabids</taxon>
        <taxon>Rosales</taxon>
        <taxon>Rosaceae</taxon>
        <taxon>Amygdaloideae</taxon>
        <taxon>Maleae</taxon>
        <taxon>Pyrus</taxon>
    </lineage>
</organism>
<dbReference type="AlphaFoldDB" id="A0A5N5HWS9"/>
<dbReference type="Pfam" id="PF13456">
    <property type="entry name" value="RVT_3"/>
    <property type="match status" value="1"/>
</dbReference>
<dbReference type="InterPro" id="IPR044730">
    <property type="entry name" value="RNase_H-like_dom_plant"/>
</dbReference>
<evidence type="ECO:0000313" key="3">
    <source>
        <dbReference type="Proteomes" id="UP000327157"/>
    </source>
</evidence>
<evidence type="ECO:0000259" key="1">
    <source>
        <dbReference type="Pfam" id="PF13456"/>
    </source>
</evidence>
<dbReference type="Proteomes" id="UP000327157">
    <property type="component" value="Chromosome 12"/>
</dbReference>
<dbReference type="SUPFAM" id="SSF53098">
    <property type="entry name" value="Ribonuclease H-like"/>
    <property type="match status" value="1"/>
</dbReference>
<dbReference type="InterPro" id="IPR036397">
    <property type="entry name" value="RNaseH_sf"/>
</dbReference>
<feature type="domain" description="RNase H type-1" evidence="1">
    <location>
        <begin position="27"/>
        <end position="101"/>
    </location>
</feature>
<gene>
    <name evidence="2" type="ORF">D8674_007459</name>
</gene>
<keyword evidence="3" id="KW-1185">Reference proteome</keyword>
<evidence type="ECO:0000313" key="2">
    <source>
        <dbReference type="EMBL" id="KAB2629940.1"/>
    </source>
</evidence>
<sequence>MSKSGSNPSQHSSIRWRPPDVGFVKLNFDGSVVNQGATSSFVIRNETGEPIAAGTRFIGQNTISVTECLALRDGLWLAKAKGLSHIMVESDSKLVIEAIRGNYNPP</sequence>
<dbReference type="OrthoDB" id="1166192at2759"/>
<dbReference type="EMBL" id="SMOL01000143">
    <property type="protein sequence ID" value="KAB2629940.1"/>
    <property type="molecule type" value="Genomic_DNA"/>
</dbReference>
<reference evidence="2 3" key="1">
    <citation type="submission" date="2019-09" db="EMBL/GenBank/DDBJ databases">
        <authorList>
            <person name="Ou C."/>
        </authorList>
    </citation>
    <scope>NUCLEOTIDE SEQUENCE [LARGE SCALE GENOMIC DNA]</scope>
    <source>
        <strain evidence="2">S2</strain>
        <tissue evidence="2">Leaf</tissue>
    </source>
</reference>
<dbReference type="InterPro" id="IPR012337">
    <property type="entry name" value="RNaseH-like_sf"/>
</dbReference>
<dbReference type="Gene3D" id="3.30.420.10">
    <property type="entry name" value="Ribonuclease H-like superfamily/Ribonuclease H"/>
    <property type="match status" value="1"/>
</dbReference>
<dbReference type="PANTHER" id="PTHR47723">
    <property type="entry name" value="OS05G0353850 PROTEIN"/>
    <property type="match status" value="1"/>
</dbReference>
<dbReference type="PANTHER" id="PTHR47723:SF23">
    <property type="entry name" value="REVERSE TRANSCRIPTASE-LIKE PROTEIN"/>
    <property type="match status" value="1"/>
</dbReference>